<dbReference type="InterPro" id="IPR003347">
    <property type="entry name" value="JmjC_dom"/>
</dbReference>
<dbReference type="Pfam" id="PF13621">
    <property type="entry name" value="Cupin_8"/>
    <property type="match status" value="1"/>
</dbReference>
<dbReference type="InterPro" id="IPR050910">
    <property type="entry name" value="JMJD6_ArgDemeth/LysHydrox"/>
</dbReference>
<feature type="domain" description="JmjC" evidence="1">
    <location>
        <begin position="119"/>
        <end position="267"/>
    </location>
</feature>
<dbReference type="AlphaFoldDB" id="A0A918RSJ9"/>
<sequence length="311" mass="35400">MQLEILDQLSQNQFVVEHIAANQPCVIKDVNFDAANWTSSAFKERVGDLTTQVYDTLFELQDIATLGSYLERYFEKPGQPGQAAPYVRWYNRLKDVEFPWGDEAFERLNECWVLPDCIPKTELLVPLARHGRQANPVFDLFPYRGVLVAARGARTRLHRDPFFSDAIVNQFSGVKEYLLYHPDRTDELKQGPDSSSFGGFIDVRDPNSAEPLVEPDYRGLVHPGELLYIPHGWLHDVMVVEDSISITWNFIHQAGSAKFRQYLHDGPEADPEFEVLKYFYAHAGTKVSEVQDVLAQLDDVNQVDAPLVQSA</sequence>
<organism evidence="2 3">
    <name type="scientific">Arenicella chitinivorans</name>
    <dbReference type="NCBI Taxonomy" id="1329800"/>
    <lineage>
        <taxon>Bacteria</taxon>
        <taxon>Pseudomonadati</taxon>
        <taxon>Pseudomonadota</taxon>
        <taxon>Gammaproteobacteria</taxon>
        <taxon>Arenicellales</taxon>
        <taxon>Arenicellaceae</taxon>
        <taxon>Arenicella</taxon>
    </lineage>
</organism>
<dbReference type="SUPFAM" id="SSF51197">
    <property type="entry name" value="Clavaminate synthase-like"/>
    <property type="match status" value="1"/>
</dbReference>
<gene>
    <name evidence="2" type="ORF">GCM10008090_17570</name>
</gene>
<dbReference type="PROSITE" id="PS51184">
    <property type="entry name" value="JMJC"/>
    <property type="match status" value="1"/>
</dbReference>
<dbReference type="RefSeq" id="WP_189399916.1">
    <property type="nucleotide sequence ID" value="NZ_BMXA01000002.1"/>
</dbReference>
<protein>
    <recommendedName>
        <fullName evidence="1">JmjC domain-containing protein</fullName>
    </recommendedName>
</protein>
<reference evidence="2" key="1">
    <citation type="journal article" date="2014" name="Int. J. Syst. Evol. Microbiol.">
        <title>Complete genome sequence of Corynebacterium casei LMG S-19264T (=DSM 44701T), isolated from a smear-ripened cheese.</title>
        <authorList>
            <consortium name="US DOE Joint Genome Institute (JGI-PGF)"/>
            <person name="Walter F."/>
            <person name="Albersmeier A."/>
            <person name="Kalinowski J."/>
            <person name="Ruckert C."/>
        </authorList>
    </citation>
    <scope>NUCLEOTIDE SEQUENCE</scope>
    <source>
        <strain evidence="2">KCTC 12711</strain>
    </source>
</reference>
<dbReference type="GO" id="GO:0045905">
    <property type="term" value="P:positive regulation of translational termination"/>
    <property type="evidence" value="ECO:0007669"/>
    <property type="project" value="TreeGrafter"/>
</dbReference>
<dbReference type="PANTHER" id="PTHR12480:SF6">
    <property type="entry name" value="2-OXOGLUTARATE AND IRON-DEPENDENT OXYGENASE JMJD4"/>
    <property type="match status" value="1"/>
</dbReference>
<dbReference type="GO" id="GO:0043565">
    <property type="term" value="F:sequence-specific DNA binding"/>
    <property type="evidence" value="ECO:0007669"/>
    <property type="project" value="TreeGrafter"/>
</dbReference>
<name>A0A918RSJ9_9GAMM</name>
<dbReference type="GO" id="GO:0005737">
    <property type="term" value="C:cytoplasm"/>
    <property type="evidence" value="ECO:0007669"/>
    <property type="project" value="TreeGrafter"/>
</dbReference>
<accession>A0A918RSJ9</accession>
<keyword evidence="3" id="KW-1185">Reference proteome</keyword>
<dbReference type="InterPro" id="IPR041667">
    <property type="entry name" value="Cupin_8"/>
</dbReference>
<comment type="caution">
    <text evidence="2">The sequence shown here is derived from an EMBL/GenBank/DDBJ whole genome shotgun (WGS) entry which is preliminary data.</text>
</comment>
<dbReference type="Proteomes" id="UP000614811">
    <property type="component" value="Unassembled WGS sequence"/>
</dbReference>
<evidence type="ECO:0000313" key="2">
    <source>
        <dbReference type="EMBL" id="GHA08210.1"/>
    </source>
</evidence>
<dbReference type="EMBL" id="BMXA01000002">
    <property type="protein sequence ID" value="GHA08210.1"/>
    <property type="molecule type" value="Genomic_DNA"/>
</dbReference>
<evidence type="ECO:0000313" key="3">
    <source>
        <dbReference type="Proteomes" id="UP000614811"/>
    </source>
</evidence>
<reference evidence="2" key="2">
    <citation type="submission" date="2020-09" db="EMBL/GenBank/DDBJ databases">
        <authorList>
            <person name="Sun Q."/>
            <person name="Kim S."/>
        </authorList>
    </citation>
    <scope>NUCLEOTIDE SEQUENCE</scope>
    <source>
        <strain evidence="2">KCTC 12711</strain>
    </source>
</reference>
<dbReference type="GO" id="GO:0016706">
    <property type="term" value="F:2-oxoglutarate-dependent dioxygenase activity"/>
    <property type="evidence" value="ECO:0007669"/>
    <property type="project" value="TreeGrafter"/>
</dbReference>
<evidence type="ECO:0000259" key="1">
    <source>
        <dbReference type="PROSITE" id="PS51184"/>
    </source>
</evidence>
<proteinExistence type="predicted"/>
<dbReference type="PANTHER" id="PTHR12480">
    <property type="entry name" value="ARGININE DEMETHYLASE AND LYSYL-HYDROXYLASE JMJD"/>
    <property type="match status" value="1"/>
</dbReference>
<dbReference type="Gene3D" id="2.60.120.650">
    <property type="entry name" value="Cupin"/>
    <property type="match status" value="1"/>
</dbReference>